<dbReference type="Gene3D" id="3.10.110.10">
    <property type="entry name" value="Ubiquitin Conjugating Enzyme"/>
    <property type="match status" value="1"/>
</dbReference>
<comment type="catalytic activity">
    <reaction evidence="1">
        <text>S-ubiquitinyl-[E1 ubiquitin-activating enzyme]-L-cysteine + [E2 ubiquitin-conjugating enzyme]-L-cysteine = [E1 ubiquitin-activating enzyme]-L-cysteine + S-ubiquitinyl-[E2 ubiquitin-conjugating enzyme]-L-cysteine.</text>
        <dbReference type="EC" id="2.3.2.23"/>
    </reaction>
</comment>
<evidence type="ECO:0000256" key="5">
    <source>
        <dbReference type="ARBA" id="ARBA00035805"/>
    </source>
</evidence>
<evidence type="ECO:0000313" key="9">
    <source>
        <dbReference type="EMBL" id="KYM82232.1"/>
    </source>
</evidence>
<keyword evidence="3" id="KW-0808">Transferase</keyword>
<dbReference type="GO" id="GO:0061631">
    <property type="term" value="F:ubiquitin conjugating enzyme activity"/>
    <property type="evidence" value="ECO:0007669"/>
    <property type="project" value="UniProtKB-EC"/>
</dbReference>
<sequence length="280" mass="31214">MCVSSATTIVRCAPRDSSAHSAVSPNTAADASEVLAELSASGPFILFLPTIRFLFHLCHPSARECETADERRTRVSSRRYSGRETCACSANRPRLCFSMESTLATMAATSPSKRRLQKELMSLIREPPPGVHVDAELAGQNLTQWIVHMEGAKGTLYEGEQFQLQFKFSSKYPFDSPEVTFIGGNIPVHPHVYSNGHICLSILTEDWSPALSVQSICLSIISMLSSCKEKKRPPDNTFYVKTCNKNPKKTKWWYHGKKNCFILHISKSSIFIKLLNPCPV</sequence>
<dbReference type="EMBL" id="KQ976514">
    <property type="protein sequence ID" value="KYM82232.1"/>
    <property type="molecule type" value="Genomic_DNA"/>
</dbReference>
<dbReference type="AlphaFoldDB" id="A0A195BDF2"/>
<dbReference type="PANTHER" id="PTHR24067">
    <property type="entry name" value="UBIQUITIN-CONJUGATING ENZYME E2"/>
    <property type="match status" value="1"/>
</dbReference>
<dbReference type="CDD" id="cd23808">
    <property type="entry name" value="UBCc_UBE2W"/>
    <property type="match status" value="1"/>
</dbReference>
<dbReference type="InterPro" id="IPR000608">
    <property type="entry name" value="UBC"/>
</dbReference>
<comment type="catalytic activity">
    <reaction evidence="5">
        <text>S-ubiquitinyl-[E1 ubiquitin-activating enzyme]-L-cysteine + [acceptor protein]-N-terminal-amino acid = [E1 ubiquitin-activating enzyme]-L-cysteine + N-terminal-ubiquitinyl-[acceptor protein].</text>
        <dbReference type="EC" id="2.3.2.25"/>
    </reaction>
</comment>
<evidence type="ECO:0000256" key="6">
    <source>
        <dbReference type="ARBA" id="ARBA00039075"/>
    </source>
</evidence>
<reference evidence="9 10" key="1">
    <citation type="submission" date="2015-09" db="EMBL/GenBank/DDBJ databases">
        <title>Atta colombica WGS genome.</title>
        <authorList>
            <person name="Nygaard S."/>
            <person name="Hu H."/>
            <person name="Boomsma J."/>
            <person name="Zhang G."/>
        </authorList>
    </citation>
    <scope>NUCLEOTIDE SEQUENCE [LARGE SCALE GENOMIC DNA]</scope>
    <source>
        <strain evidence="9">Treedump-2</strain>
        <tissue evidence="9">Whole body</tissue>
    </source>
</reference>
<dbReference type="EC" id="2.3.2.23" evidence="2"/>
<dbReference type="EC" id="2.3.2.25" evidence="6"/>
<dbReference type="STRING" id="520822.A0A195BDF2"/>
<dbReference type="GO" id="GO:0016567">
    <property type="term" value="P:protein ubiquitination"/>
    <property type="evidence" value="ECO:0007669"/>
    <property type="project" value="UniProtKB-ARBA"/>
</dbReference>
<protein>
    <recommendedName>
        <fullName evidence="7">N-terminal E2 ubiquitin-conjugating enzyme</fullName>
        <ecNumber evidence="2">2.3.2.23</ecNumber>
        <ecNumber evidence="6">2.3.2.25</ecNumber>
    </recommendedName>
</protein>
<evidence type="ECO:0000256" key="1">
    <source>
        <dbReference type="ARBA" id="ARBA00000485"/>
    </source>
</evidence>
<dbReference type="SUPFAM" id="SSF54495">
    <property type="entry name" value="UBC-like"/>
    <property type="match status" value="1"/>
</dbReference>
<dbReference type="PROSITE" id="PS50127">
    <property type="entry name" value="UBC_2"/>
    <property type="match status" value="1"/>
</dbReference>
<evidence type="ECO:0000313" key="10">
    <source>
        <dbReference type="Proteomes" id="UP000078540"/>
    </source>
</evidence>
<proteinExistence type="predicted"/>
<name>A0A195BDF2_9HYME</name>
<dbReference type="FunFam" id="3.10.110.10:FF:000022">
    <property type="entry name" value="Ubiquitin-conjugating enzyme E2 W"/>
    <property type="match status" value="1"/>
</dbReference>
<evidence type="ECO:0000259" key="8">
    <source>
        <dbReference type="PROSITE" id="PS50127"/>
    </source>
</evidence>
<keyword evidence="10" id="KW-1185">Reference proteome</keyword>
<keyword evidence="4" id="KW-0833">Ubl conjugation pathway</keyword>
<organism evidence="9 10">
    <name type="scientific">Atta colombica</name>
    <dbReference type="NCBI Taxonomy" id="520822"/>
    <lineage>
        <taxon>Eukaryota</taxon>
        <taxon>Metazoa</taxon>
        <taxon>Ecdysozoa</taxon>
        <taxon>Arthropoda</taxon>
        <taxon>Hexapoda</taxon>
        <taxon>Insecta</taxon>
        <taxon>Pterygota</taxon>
        <taxon>Neoptera</taxon>
        <taxon>Endopterygota</taxon>
        <taxon>Hymenoptera</taxon>
        <taxon>Apocrita</taxon>
        <taxon>Aculeata</taxon>
        <taxon>Formicoidea</taxon>
        <taxon>Formicidae</taxon>
        <taxon>Myrmicinae</taxon>
        <taxon>Atta</taxon>
    </lineage>
</organism>
<evidence type="ECO:0000256" key="2">
    <source>
        <dbReference type="ARBA" id="ARBA00012486"/>
    </source>
</evidence>
<dbReference type="InterPro" id="IPR016135">
    <property type="entry name" value="UBQ-conjugating_enzyme/RWD"/>
</dbReference>
<evidence type="ECO:0000256" key="7">
    <source>
        <dbReference type="ARBA" id="ARBA00042168"/>
    </source>
</evidence>
<dbReference type="Pfam" id="PF00179">
    <property type="entry name" value="UQ_con"/>
    <property type="match status" value="1"/>
</dbReference>
<gene>
    <name evidence="9" type="ORF">ALC53_07232</name>
</gene>
<feature type="domain" description="UBC core" evidence="8">
    <location>
        <begin position="111"/>
        <end position="267"/>
    </location>
</feature>
<dbReference type="InterPro" id="IPR050113">
    <property type="entry name" value="Ub_conjugating_enzyme"/>
</dbReference>
<evidence type="ECO:0000256" key="3">
    <source>
        <dbReference type="ARBA" id="ARBA00022679"/>
    </source>
</evidence>
<dbReference type="SMART" id="SM00212">
    <property type="entry name" value="UBCc"/>
    <property type="match status" value="1"/>
</dbReference>
<dbReference type="Proteomes" id="UP000078540">
    <property type="component" value="Unassembled WGS sequence"/>
</dbReference>
<accession>A0A195BDF2</accession>
<evidence type="ECO:0000256" key="4">
    <source>
        <dbReference type="ARBA" id="ARBA00022786"/>
    </source>
</evidence>